<comment type="caution">
    <text evidence="2">The sequence shown here is derived from an EMBL/GenBank/DDBJ whole genome shotgun (WGS) entry which is preliminary data.</text>
</comment>
<dbReference type="EMBL" id="JQGA01001535">
    <property type="protein sequence ID" value="KGO65117.1"/>
    <property type="molecule type" value="Genomic_DNA"/>
</dbReference>
<evidence type="ECO:0000313" key="2">
    <source>
        <dbReference type="EMBL" id="KGO65117.1"/>
    </source>
</evidence>
<dbReference type="HOGENOM" id="CLU_3143577_0_0_1"/>
<feature type="compositionally biased region" description="Basic residues" evidence="1">
    <location>
        <begin position="1"/>
        <end position="24"/>
    </location>
</feature>
<accession>A0A0A2KBB1</accession>
<reference evidence="2 3" key="1">
    <citation type="journal article" date="2015" name="Mol. Plant Microbe Interact.">
        <title>Genome, transcriptome, and functional analyses of Penicillium expansum provide new insights into secondary metabolism and pathogenicity.</title>
        <authorList>
            <person name="Ballester A.R."/>
            <person name="Marcet-Houben M."/>
            <person name="Levin E."/>
            <person name="Sela N."/>
            <person name="Selma-Lazaro C."/>
            <person name="Carmona L."/>
            <person name="Wisniewski M."/>
            <person name="Droby S."/>
            <person name="Gonzalez-Candelas L."/>
            <person name="Gabaldon T."/>
        </authorList>
    </citation>
    <scope>NUCLEOTIDE SEQUENCE [LARGE SCALE GENOMIC DNA]</scope>
    <source>
        <strain evidence="2 3">PHI-1</strain>
    </source>
</reference>
<keyword evidence="3" id="KW-1185">Reference proteome</keyword>
<proteinExistence type="predicted"/>
<name>A0A0A2KBB1_PENIT</name>
<sequence>MMRAKKGKGKMVVRGQSHHARRVRSPSGLACPTGMAHGHSSCYLFFYMN</sequence>
<gene>
    <name evidence="2" type="ORF">PITC_013760</name>
</gene>
<dbReference type="OrthoDB" id="10429258at2759"/>
<evidence type="ECO:0000256" key="1">
    <source>
        <dbReference type="SAM" id="MobiDB-lite"/>
    </source>
</evidence>
<protein>
    <submittedName>
        <fullName evidence="2">Uncharacterized protein</fullName>
    </submittedName>
</protein>
<dbReference type="Proteomes" id="UP000030104">
    <property type="component" value="Unassembled WGS sequence"/>
</dbReference>
<feature type="region of interest" description="Disordered" evidence="1">
    <location>
        <begin position="1"/>
        <end position="30"/>
    </location>
</feature>
<organism evidence="2 3">
    <name type="scientific">Penicillium italicum</name>
    <name type="common">Blue mold</name>
    <dbReference type="NCBI Taxonomy" id="40296"/>
    <lineage>
        <taxon>Eukaryota</taxon>
        <taxon>Fungi</taxon>
        <taxon>Dikarya</taxon>
        <taxon>Ascomycota</taxon>
        <taxon>Pezizomycotina</taxon>
        <taxon>Eurotiomycetes</taxon>
        <taxon>Eurotiomycetidae</taxon>
        <taxon>Eurotiales</taxon>
        <taxon>Aspergillaceae</taxon>
        <taxon>Penicillium</taxon>
    </lineage>
</organism>
<dbReference type="AlphaFoldDB" id="A0A0A2KBB1"/>
<evidence type="ECO:0000313" key="3">
    <source>
        <dbReference type="Proteomes" id="UP000030104"/>
    </source>
</evidence>